<sequence length="447" mass="52449">MYSFIRLFVIISYFFNFCYISIYSFNDKTGVKEDRISELPGELKSHIILQMIDNQSFYQSIKTILTLTSISANFRNLFLNNTFFVNYLAHKYRINQEDIAILLNFDNEEYKLKKEYLELLSKKDIKEKENLIFNAIKNNNVSLLMCYLKFNIFVDDNSYSRNSVFYSKNISVNQLIEAIMEGYSKDLIELIINYYNIDINAQYISNDKSEDYYQFEGNTPLHAAVSSRNKGLVKFLIEIGADINFKDNFDKTPIMKAVFSGDKEMVLLLLNYSPDLSNVLLELLKGLEHKLLCIKRCSFSNKFSAMDIENFAFYPSNQEEIEREKTKALYNNIFDILLKYINIKQQDEAIIELLKHDYWWYLKNLFDKDINNSLVNTCDKEGNSLLMIAIRLRKQYMVKFLLNYDADITLENINGKTALDIAIESKDDKIISILLEVQHKKLRTSSL</sequence>
<dbReference type="RefSeq" id="WP_023791220.1">
    <property type="nucleotide sequence ID" value="NC_023003.1"/>
</dbReference>
<dbReference type="SUPFAM" id="SSF48403">
    <property type="entry name" value="Ankyrin repeat"/>
    <property type="match status" value="1"/>
</dbReference>
<evidence type="ECO:0000256" key="4">
    <source>
        <dbReference type="SAM" id="Phobius"/>
    </source>
</evidence>
<keyword evidence="6" id="KW-1185">Reference proteome</keyword>
<dbReference type="STRING" id="673862.BABL1_gene_985"/>
<evidence type="ECO:0000313" key="5">
    <source>
        <dbReference type="EMBL" id="CDK30291.1"/>
    </source>
</evidence>
<organism evidence="5 6">
    <name type="scientific">Candidatus Babela massiliensis</name>
    <dbReference type="NCBI Taxonomy" id="673862"/>
    <lineage>
        <taxon>Bacteria</taxon>
        <taxon>Candidatus Babelota</taxon>
        <taxon>Candidatus Babeliae</taxon>
        <taxon>Candidatus Babeliales</taxon>
        <taxon>Candidatus Babeliaceae</taxon>
        <taxon>Candidatus Babela</taxon>
    </lineage>
</organism>
<dbReference type="PANTHER" id="PTHR24171:SF9">
    <property type="entry name" value="ANKYRIN REPEAT DOMAIN-CONTAINING PROTEIN 39"/>
    <property type="match status" value="1"/>
</dbReference>
<dbReference type="Pfam" id="PF12796">
    <property type="entry name" value="Ank_2"/>
    <property type="match status" value="2"/>
</dbReference>
<evidence type="ECO:0000313" key="6">
    <source>
        <dbReference type="Proteomes" id="UP000018769"/>
    </source>
</evidence>
<keyword evidence="4" id="KW-1133">Transmembrane helix</keyword>
<accession>V6DID6</accession>
<keyword evidence="2 3" id="KW-0040">ANK repeat</keyword>
<name>V6DID6_9BACT</name>
<keyword evidence="4" id="KW-0472">Membrane</keyword>
<feature type="repeat" description="ANK" evidence="3">
    <location>
        <begin position="381"/>
        <end position="413"/>
    </location>
</feature>
<dbReference type="PROSITE" id="PS50297">
    <property type="entry name" value="ANK_REP_REGION"/>
    <property type="match status" value="1"/>
</dbReference>
<dbReference type="HOGENOM" id="CLU_612057_0_0_7"/>
<dbReference type="EMBL" id="HG793133">
    <property type="protein sequence ID" value="CDK30291.1"/>
    <property type="molecule type" value="Genomic_DNA"/>
</dbReference>
<feature type="transmembrane region" description="Helical" evidence="4">
    <location>
        <begin position="7"/>
        <end position="25"/>
    </location>
</feature>
<proteinExistence type="predicted"/>
<protein>
    <submittedName>
        <fullName evidence="5">Ankyrin repeats containing protein</fullName>
    </submittedName>
</protein>
<dbReference type="InterPro" id="IPR036770">
    <property type="entry name" value="Ankyrin_rpt-contain_sf"/>
</dbReference>
<evidence type="ECO:0000256" key="3">
    <source>
        <dbReference type="PROSITE-ProRule" id="PRU00023"/>
    </source>
</evidence>
<dbReference type="InterPro" id="IPR002110">
    <property type="entry name" value="Ankyrin_rpt"/>
</dbReference>
<dbReference type="Proteomes" id="UP000018769">
    <property type="component" value="Chromosome I"/>
</dbReference>
<keyword evidence="4" id="KW-0812">Transmembrane</keyword>
<feature type="repeat" description="ANK" evidence="3">
    <location>
        <begin position="216"/>
        <end position="248"/>
    </location>
</feature>
<reference evidence="5 6" key="1">
    <citation type="journal article" date="2015" name="Biol. Direct">
        <title>Babela massiliensis, a representative of a widespread bacterial phylum with unusual adaptations to parasitism in amoebae.</title>
        <authorList>
            <person name="Pagnier I."/>
            <person name="Yutin N."/>
            <person name="Croce O."/>
            <person name="Makarova K.S."/>
            <person name="Wolf Y.I."/>
            <person name="Benamar S."/>
            <person name="Raoult D."/>
            <person name="Koonin E.V."/>
            <person name="La Scola B."/>
        </authorList>
    </citation>
    <scope>NUCLEOTIDE SEQUENCE [LARGE SCALE GENOMIC DNA]</scope>
    <source>
        <strain evidence="6">BABL1</strain>
    </source>
</reference>
<dbReference type="OrthoDB" id="2575953at2"/>
<dbReference type="Gene3D" id="1.25.40.20">
    <property type="entry name" value="Ankyrin repeat-containing domain"/>
    <property type="match status" value="2"/>
</dbReference>
<dbReference type="PANTHER" id="PTHR24171">
    <property type="entry name" value="ANKYRIN REPEAT DOMAIN-CONTAINING PROTEIN 39-RELATED"/>
    <property type="match status" value="1"/>
</dbReference>
<dbReference type="AlphaFoldDB" id="V6DID6"/>
<dbReference type="eggNOG" id="COG0666">
    <property type="taxonomic scope" value="Bacteria"/>
</dbReference>
<gene>
    <name evidence="5" type="ORF">BABL1_gene_985</name>
</gene>
<evidence type="ECO:0000256" key="1">
    <source>
        <dbReference type="ARBA" id="ARBA00022737"/>
    </source>
</evidence>
<dbReference type="KEGG" id="dpb:BABL1_gene_985"/>
<dbReference type="SMART" id="SM00248">
    <property type="entry name" value="ANK"/>
    <property type="match status" value="5"/>
</dbReference>
<dbReference type="PROSITE" id="PS50088">
    <property type="entry name" value="ANK_REPEAT"/>
    <property type="match status" value="2"/>
</dbReference>
<evidence type="ECO:0000256" key="2">
    <source>
        <dbReference type="ARBA" id="ARBA00023043"/>
    </source>
</evidence>
<keyword evidence="1" id="KW-0677">Repeat</keyword>